<sequence>TAVFFRGGGAGEVCIDKYWYQCYAGAWWRMSHAEPYLLRTFAGRPQKLASIVATMLTGQEVTVPCMVGSDKKALQLRTARLQRLRASIKVTDYNAKRDFVGWGVEEFTPIAGMPGFTHQAPLDRVSPGAAGIAAADFDGDGKTDFCLYGAGRVVLLQNTGGSLAEVPLGLKCGARAADWADCNGDGKPDLLLATPEGPKLLLNQGKTFTEAVAALPVTGYANVTAAAWIDYDGDRRPDILLADGFRGLRLYRNRSGDPPTGAAPKDTKKPKTTKKTHAGLFEDVSDKVGLGESGVGSTVKGDHLAVADVNGDGRPDFLYSAGTGMLVINTPRGFVKAKSSGVAYRPARIAPAFGDFNGDGRVDLFVPQP</sequence>
<evidence type="ECO:0000313" key="3">
    <source>
        <dbReference type="EMBL" id="KKK65001.1"/>
    </source>
</evidence>
<dbReference type="AlphaFoldDB" id="A0A0F8ZYF9"/>
<dbReference type="InterPro" id="IPR028994">
    <property type="entry name" value="Integrin_alpha_N"/>
</dbReference>
<dbReference type="PANTHER" id="PTHR46580:SF2">
    <property type="entry name" value="MAM DOMAIN-CONTAINING PROTEIN"/>
    <property type="match status" value="1"/>
</dbReference>
<gene>
    <name evidence="3" type="ORF">LCGC14_2978540</name>
</gene>
<evidence type="ECO:0000256" key="2">
    <source>
        <dbReference type="SAM" id="MobiDB-lite"/>
    </source>
</evidence>
<dbReference type="SUPFAM" id="SSF69318">
    <property type="entry name" value="Integrin alpha N-terminal domain"/>
    <property type="match status" value="1"/>
</dbReference>
<feature type="non-terminal residue" evidence="3">
    <location>
        <position position="1"/>
    </location>
</feature>
<proteinExistence type="predicted"/>
<organism evidence="3">
    <name type="scientific">marine sediment metagenome</name>
    <dbReference type="NCBI Taxonomy" id="412755"/>
    <lineage>
        <taxon>unclassified sequences</taxon>
        <taxon>metagenomes</taxon>
        <taxon>ecological metagenomes</taxon>
    </lineage>
</organism>
<evidence type="ECO:0000256" key="1">
    <source>
        <dbReference type="ARBA" id="ARBA00022729"/>
    </source>
</evidence>
<feature type="region of interest" description="Disordered" evidence="2">
    <location>
        <begin position="253"/>
        <end position="276"/>
    </location>
</feature>
<dbReference type="PANTHER" id="PTHR46580">
    <property type="entry name" value="SENSOR KINASE-RELATED"/>
    <property type="match status" value="1"/>
</dbReference>
<comment type="caution">
    <text evidence="3">The sequence shown here is derived from an EMBL/GenBank/DDBJ whole genome shotgun (WGS) entry which is preliminary data.</text>
</comment>
<dbReference type="Gene3D" id="2.130.10.130">
    <property type="entry name" value="Integrin alpha, N-terminal"/>
    <property type="match status" value="1"/>
</dbReference>
<name>A0A0F8ZYF9_9ZZZZ</name>
<protein>
    <recommendedName>
        <fullName evidence="4">VCBS repeat-containing protein</fullName>
    </recommendedName>
</protein>
<dbReference type="EMBL" id="LAZR01060767">
    <property type="protein sequence ID" value="KKK65001.1"/>
    <property type="molecule type" value="Genomic_DNA"/>
</dbReference>
<evidence type="ECO:0008006" key="4">
    <source>
        <dbReference type="Google" id="ProtNLM"/>
    </source>
</evidence>
<dbReference type="InterPro" id="IPR013517">
    <property type="entry name" value="FG-GAP"/>
</dbReference>
<accession>A0A0F8ZYF9</accession>
<dbReference type="Pfam" id="PF13517">
    <property type="entry name" value="FG-GAP_3"/>
    <property type="match status" value="2"/>
</dbReference>
<keyword evidence="1" id="KW-0732">Signal</keyword>
<feature type="non-terminal residue" evidence="3">
    <location>
        <position position="369"/>
    </location>
</feature>
<reference evidence="3" key="1">
    <citation type="journal article" date="2015" name="Nature">
        <title>Complex archaea that bridge the gap between prokaryotes and eukaryotes.</title>
        <authorList>
            <person name="Spang A."/>
            <person name="Saw J.H."/>
            <person name="Jorgensen S.L."/>
            <person name="Zaremba-Niedzwiedzka K."/>
            <person name="Martijn J."/>
            <person name="Lind A.E."/>
            <person name="van Eijk R."/>
            <person name="Schleper C."/>
            <person name="Guy L."/>
            <person name="Ettema T.J."/>
        </authorList>
    </citation>
    <scope>NUCLEOTIDE SEQUENCE</scope>
</reference>